<dbReference type="EMBL" id="CAEZSH010000018">
    <property type="protein sequence ID" value="CAB4533471.1"/>
    <property type="molecule type" value="Genomic_DNA"/>
</dbReference>
<dbReference type="Gene3D" id="1.25.40.80">
    <property type="match status" value="1"/>
</dbReference>
<dbReference type="AlphaFoldDB" id="A0A6J6B3B4"/>
<evidence type="ECO:0000256" key="4">
    <source>
        <dbReference type="ARBA" id="ARBA00022991"/>
    </source>
</evidence>
<keyword evidence="4" id="KW-0157">Chromophore</keyword>
<dbReference type="GO" id="GO:0006950">
    <property type="term" value="P:response to stress"/>
    <property type="evidence" value="ECO:0007669"/>
    <property type="project" value="UniProtKB-ARBA"/>
</dbReference>
<dbReference type="PROSITE" id="PS51645">
    <property type="entry name" value="PHR_CRY_ALPHA_BETA"/>
    <property type="match status" value="1"/>
</dbReference>
<dbReference type="Gene3D" id="1.10.579.10">
    <property type="entry name" value="DNA Cyclobutane Dipyrimidine Photolyase, subunit A, domain 3"/>
    <property type="match status" value="1"/>
</dbReference>
<gene>
    <name evidence="6" type="ORF">UFOPK1410_00284</name>
</gene>
<evidence type="ECO:0000256" key="2">
    <source>
        <dbReference type="ARBA" id="ARBA00022630"/>
    </source>
</evidence>
<dbReference type="PANTHER" id="PTHR11455:SF9">
    <property type="entry name" value="CRYPTOCHROME CIRCADIAN CLOCK 5 ISOFORM X1"/>
    <property type="match status" value="1"/>
</dbReference>
<dbReference type="InterPro" id="IPR018394">
    <property type="entry name" value="DNA_photolyase_1_CS_C"/>
</dbReference>
<dbReference type="InterPro" id="IPR006050">
    <property type="entry name" value="DNA_photolyase_N"/>
</dbReference>
<dbReference type="InterPro" id="IPR036155">
    <property type="entry name" value="Crypto/Photolyase_N_sf"/>
</dbReference>
<dbReference type="PROSITE" id="PS00691">
    <property type="entry name" value="DNA_PHOTOLYASES_1_2"/>
    <property type="match status" value="1"/>
</dbReference>
<dbReference type="PRINTS" id="PR00147">
    <property type="entry name" value="DNAPHOTLYASE"/>
</dbReference>
<evidence type="ECO:0000256" key="1">
    <source>
        <dbReference type="ARBA" id="ARBA00001974"/>
    </source>
</evidence>
<dbReference type="InterPro" id="IPR005101">
    <property type="entry name" value="Cryptochr/Photolyase_FAD-bd"/>
</dbReference>
<dbReference type="GO" id="GO:0071949">
    <property type="term" value="F:FAD binding"/>
    <property type="evidence" value="ECO:0007669"/>
    <property type="project" value="TreeGrafter"/>
</dbReference>
<dbReference type="Pfam" id="PF00875">
    <property type="entry name" value="DNA_photolyase"/>
    <property type="match status" value="1"/>
</dbReference>
<dbReference type="Pfam" id="PF03441">
    <property type="entry name" value="FAD_binding_7"/>
    <property type="match status" value="1"/>
</dbReference>
<dbReference type="GO" id="GO:0003677">
    <property type="term" value="F:DNA binding"/>
    <property type="evidence" value="ECO:0007669"/>
    <property type="project" value="TreeGrafter"/>
</dbReference>
<keyword evidence="3" id="KW-0274">FAD</keyword>
<dbReference type="InterPro" id="IPR002081">
    <property type="entry name" value="Cryptochrome/DNA_photolyase_1"/>
</dbReference>
<sequence>MASIFWFRRDLRVDDHPALNMAIESAVADGDGVVYGLVSKTDYVELSTLSPIRQESMYASWRALDAQLGSGLTRVDDAVETITSRAKALKVEKVFVSAAYDPLSVAFMKDARHKIEAAGLKLIVGPGNYAVAPGRVVKPDGTPYRVYTPFFKAWFELANQEPLALTPGGLFKRLDDHLGFVSPAYETAFEGIATDFGQLSRVKAGQEFAKTTFDSFRKRGALFAYQEQRNRADLSGTSHLSHALAHGEVHPRSLLAQIGSSPDETTFAKELAWREFYADVLWHNPTSLTDYLQPRFAEMRYDDGTELGETRLKAWQLGRTGFPMVDAGMRQLLADGWVHNRVRMIVASFLVKDLHLEWQRGADWFEHWLTDFDPASNAHGWQWTAGCGTDASPYYRVFNPILQGLKFDPNGDYVRKYVPELRHIEGPAVHEPWLLVDGLAKGYPAPIVDHSDERNESLARLAEIKVN</sequence>
<feature type="domain" description="Photolyase/cryptochrome alpha/beta" evidence="5">
    <location>
        <begin position="1"/>
        <end position="130"/>
    </location>
</feature>
<dbReference type="GO" id="GO:0003904">
    <property type="term" value="F:deoxyribodipyrimidine photo-lyase activity"/>
    <property type="evidence" value="ECO:0007669"/>
    <property type="project" value="TreeGrafter"/>
</dbReference>
<dbReference type="PANTHER" id="PTHR11455">
    <property type="entry name" value="CRYPTOCHROME"/>
    <property type="match status" value="1"/>
</dbReference>
<dbReference type="InterPro" id="IPR036134">
    <property type="entry name" value="Crypto/Photolyase_FAD-like_sf"/>
</dbReference>
<comment type="cofactor">
    <cofactor evidence="1">
        <name>FAD</name>
        <dbReference type="ChEBI" id="CHEBI:57692"/>
    </cofactor>
</comment>
<dbReference type="SUPFAM" id="SSF48173">
    <property type="entry name" value="Cryptochrome/photolyase FAD-binding domain"/>
    <property type="match status" value="1"/>
</dbReference>
<evidence type="ECO:0000259" key="5">
    <source>
        <dbReference type="PROSITE" id="PS51645"/>
    </source>
</evidence>
<evidence type="ECO:0000313" key="6">
    <source>
        <dbReference type="EMBL" id="CAB4533471.1"/>
    </source>
</evidence>
<dbReference type="InterPro" id="IPR014729">
    <property type="entry name" value="Rossmann-like_a/b/a_fold"/>
</dbReference>
<proteinExistence type="predicted"/>
<reference evidence="6" key="1">
    <citation type="submission" date="2020-05" db="EMBL/GenBank/DDBJ databases">
        <authorList>
            <person name="Chiriac C."/>
            <person name="Salcher M."/>
            <person name="Ghai R."/>
            <person name="Kavagutti S V."/>
        </authorList>
    </citation>
    <scope>NUCLEOTIDE SEQUENCE</scope>
</reference>
<protein>
    <submittedName>
        <fullName evidence="6">Unannotated protein</fullName>
    </submittedName>
</protein>
<organism evidence="6">
    <name type="scientific">freshwater metagenome</name>
    <dbReference type="NCBI Taxonomy" id="449393"/>
    <lineage>
        <taxon>unclassified sequences</taxon>
        <taxon>metagenomes</taxon>
        <taxon>ecological metagenomes</taxon>
    </lineage>
</organism>
<accession>A0A6J6B3B4</accession>
<dbReference type="Gene3D" id="3.40.50.620">
    <property type="entry name" value="HUPs"/>
    <property type="match status" value="1"/>
</dbReference>
<dbReference type="SUPFAM" id="SSF52425">
    <property type="entry name" value="Cryptochrome/photolyase, N-terminal domain"/>
    <property type="match status" value="1"/>
</dbReference>
<evidence type="ECO:0000256" key="3">
    <source>
        <dbReference type="ARBA" id="ARBA00022827"/>
    </source>
</evidence>
<dbReference type="GO" id="GO:0009416">
    <property type="term" value="P:response to light stimulus"/>
    <property type="evidence" value="ECO:0007669"/>
    <property type="project" value="TreeGrafter"/>
</dbReference>
<keyword evidence="2" id="KW-0285">Flavoprotein</keyword>
<dbReference type="PROSITE" id="PS00394">
    <property type="entry name" value="DNA_PHOTOLYASES_1_1"/>
    <property type="match status" value="1"/>
</dbReference>
<name>A0A6J6B3B4_9ZZZZ</name>
<dbReference type="GO" id="GO:0006139">
    <property type="term" value="P:nucleobase-containing compound metabolic process"/>
    <property type="evidence" value="ECO:0007669"/>
    <property type="project" value="UniProtKB-ARBA"/>
</dbReference>